<evidence type="ECO:0000313" key="11">
    <source>
        <dbReference type="Proteomes" id="UP001228049"/>
    </source>
</evidence>
<organism evidence="10 11">
    <name type="scientific">Dissostichus eleginoides</name>
    <name type="common">Patagonian toothfish</name>
    <name type="synonym">Dissostichus amissus</name>
    <dbReference type="NCBI Taxonomy" id="100907"/>
    <lineage>
        <taxon>Eukaryota</taxon>
        <taxon>Metazoa</taxon>
        <taxon>Chordata</taxon>
        <taxon>Craniata</taxon>
        <taxon>Vertebrata</taxon>
        <taxon>Euteleostomi</taxon>
        <taxon>Actinopterygii</taxon>
        <taxon>Neopterygii</taxon>
        <taxon>Teleostei</taxon>
        <taxon>Neoteleostei</taxon>
        <taxon>Acanthomorphata</taxon>
        <taxon>Eupercaria</taxon>
        <taxon>Perciformes</taxon>
        <taxon>Notothenioidei</taxon>
        <taxon>Nototheniidae</taxon>
        <taxon>Dissostichus</taxon>
    </lineage>
</organism>
<comment type="subcellular location">
    <subcellularLocation>
        <location evidence="1">Nucleus</location>
    </subcellularLocation>
</comment>
<dbReference type="InterPro" id="IPR050331">
    <property type="entry name" value="Zinc_finger"/>
</dbReference>
<proteinExistence type="predicted"/>
<feature type="domain" description="C2H2-type" evidence="9">
    <location>
        <begin position="769"/>
        <end position="796"/>
    </location>
</feature>
<dbReference type="InterPro" id="IPR036236">
    <property type="entry name" value="Znf_C2H2_sf"/>
</dbReference>
<dbReference type="PANTHER" id="PTHR16515">
    <property type="entry name" value="PR DOMAIN ZINC FINGER PROTEIN"/>
    <property type="match status" value="1"/>
</dbReference>
<evidence type="ECO:0000256" key="1">
    <source>
        <dbReference type="ARBA" id="ARBA00004123"/>
    </source>
</evidence>
<sequence length="829" mass="90105">MSRLAFQTQLASIMEVLANAAVAEICKLVDDDYAVVSLQMSQCQRENKGLKRKLHLLELKMARGNAERRLRESAINSSRSRVQIHGDRLRESSPSSGVFERRIEVALWPGKAAAGRPSARPVHSDSVQRKSPDVELVEPEVMLVKEEKVEANLRVEEAEDNVPFIGEDGVVEDGAGGQETQSTSSQTRAQIQSSRRPPGGSSRGVEVSDSSPPLTCELSVEGRDSPQQYVDDASRDSHFDVLCDNDNGANLLVEEFFDEVEGRKASCSYSMAAADYPSTSATHQWRRVSAATPRATKERLFVCSYCGKAFNRPKKVEIHQREEVEPDVVLVKVEEGEPGSQTGLSIQEGLVESSTDDCRAVQPFDDITQTTNQLSDLQESGPGFSEQSPVIDLSEDPGPSHVSGQIQEPQHFLGPGQSRGQGSLSAEMQQKSQRKRLCICRFCDPPEHPHRGETVPVPPLPREVLGPQQPEKTPKETPRTDSAAPQSSADPCSVAAVQLRVPDTISAATSRAQQQQRSSTSTTLSSEYSLFELETFFTRWAPDSDSASRGPSFPLPADDSAECDQDAVIIVESETQPPPVAAPGSAPSAARMGVWQSSSSNHIQPSVSHGQSAETSSSTPLRMKAPLSQPPWSRKAVLIRGTQCELQQHGDSSRAPQQQHSLPSAQTSAAVSNTHCGENTKISCISSTSRTMSSTVAPYIRTLLGRNEVPGAAEHGVSLLAHHDISQAPGMVPSEHRKKGYVCRACGKSFTGLSNLEAHERVHTGEKPYRCETCGKRFSEAGNLKKHQRVHTGEKPFSCQQCGKRFAWICNLRTHQQSATGCGPGMIPE</sequence>
<dbReference type="PROSITE" id="PS50157">
    <property type="entry name" value="ZINC_FINGER_C2H2_2"/>
    <property type="match status" value="4"/>
</dbReference>
<feature type="region of interest" description="Disordered" evidence="8">
    <location>
        <begin position="448"/>
        <end position="493"/>
    </location>
</feature>
<evidence type="ECO:0000256" key="8">
    <source>
        <dbReference type="SAM" id="MobiDB-lite"/>
    </source>
</evidence>
<keyword evidence="5" id="KW-0862">Zinc</keyword>
<feature type="region of interest" description="Disordered" evidence="8">
    <location>
        <begin position="541"/>
        <end position="561"/>
    </location>
</feature>
<dbReference type="Pfam" id="PF00096">
    <property type="entry name" value="zf-C2H2"/>
    <property type="match status" value="3"/>
</dbReference>
<dbReference type="GO" id="GO:0008270">
    <property type="term" value="F:zinc ion binding"/>
    <property type="evidence" value="ECO:0007669"/>
    <property type="project" value="UniProtKB-KW"/>
</dbReference>
<dbReference type="EMBL" id="JASDAP010000020">
    <property type="protein sequence ID" value="KAK1885965.1"/>
    <property type="molecule type" value="Genomic_DNA"/>
</dbReference>
<gene>
    <name evidence="10" type="ORF">KUDE01_029683</name>
</gene>
<feature type="compositionally biased region" description="Basic and acidic residues" evidence="8">
    <location>
        <begin position="122"/>
        <end position="133"/>
    </location>
</feature>
<keyword evidence="2" id="KW-0479">Metal-binding</keyword>
<evidence type="ECO:0000259" key="9">
    <source>
        <dbReference type="PROSITE" id="PS50157"/>
    </source>
</evidence>
<feature type="region of interest" description="Disordered" evidence="8">
    <location>
        <begin position="160"/>
        <end position="231"/>
    </location>
</feature>
<dbReference type="GO" id="GO:0010468">
    <property type="term" value="P:regulation of gene expression"/>
    <property type="evidence" value="ECO:0007669"/>
    <property type="project" value="TreeGrafter"/>
</dbReference>
<dbReference type="PROSITE" id="PS00028">
    <property type="entry name" value="ZINC_FINGER_C2H2_1"/>
    <property type="match status" value="2"/>
</dbReference>
<dbReference type="SMART" id="SM00355">
    <property type="entry name" value="ZnF_C2H2"/>
    <property type="match status" value="4"/>
</dbReference>
<protein>
    <submittedName>
        <fullName evidence="10">Zinc finger protein 235</fullName>
    </submittedName>
</protein>
<keyword evidence="6" id="KW-0539">Nucleus</keyword>
<feature type="compositionally biased region" description="Polar residues" evidence="8">
    <location>
        <begin position="595"/>
        <end position="620"/>
    </location>
</feature>
<evidence type="ECO:0000256" key="2">
    <source>
        <dbReference type="ARBA" id="ARBA00022723"/>
    </source>
</evidence>
<feature type="region of interest" description="Disordered" evidence="8">
    <location>
        <begin position="373"/>
        <end position="430"/>
    </location>
</feature>
<feature type="domain" description="C2H2-type" evidence="9">
    <location>
        <begin position="301"/>
        <end position="321"/>
    </location>
</feature>
<feature type="compositionally biased region" description="Low complexity" evidence="8">
    <location>
        <begin position="193"/>
        <end position="204"/>
    </location>
</feature>
<dbReference type="FunFam" id="3.30.160.60:FF:000852">
    <property type="entry name" value="zinc finger protein 629 isoform X2"/>
    <property type="match status" value="1"/>
</dbReference>
<evidence type="ECO:0000256" key="3">
    <source>
        <dbReference type="ARBA" id="ARBA00022737"/>
    </source>
</evidence>
<dbReference type="PANTHER" id="PTHR16515:SF66">
    <property type="entry name" value="C2H2-TYPE DOMAIN-CONTAINING PROTEIN"/>
    <property type="match status" value="1"/>
</dbReference>
<feature type="compositionally biased region" description="Polar residues" evidence="8">
    <location>
        <begin position="418"/>
        <end position="430"/>
    </location>
</feature>
<keyword evidence="4 7" id="KW-0863">Zinc-finger</keyword>
<dbReference type="GO" id="GO:0005634">
    <property type="term" value="C:nucleus"/>
    <property type="evidence" value="ECO:0007669"/>
    <property type="project" value="UniProtKB-SubCell"/>
</dbReference>
<evidence type="ECO:0000256" key="7">
    <source>
        <dbReference type="PROSITE-ProRule" id="PRU00042"/>
    </source>
</evidence>
<accession>A0AAD9F522</accession>
<comment type="caution">
    <text evidence="10">The sequence shown here is derived from an EMBL/GenBank/DDBJ whole genome shotgun (WGS) entry which is preliminary data.</text>
</comment>
<feature type="domain" description="C2H2-type" evidence="9">
    <location>
        <begin position="797"/>
        <end position="824"/>
    </location>
</feature>
<feature type="domain" description="C2H2-type" evidence="9">
    <location>
        <begin position="741"/>
        <end position="768"/>
    </location>
</feature>
<keyword evidence="3" id="KW-0677">Repeat</keyword>
<dbReference type="AlphaFoldDB" id="A0AAD9F522"/>
<dbReference type="Gene3D" id="3.30.160.60">
    <property type="entry name" value="Classic Zinc Finger"/>
    <property type="match status" value="4"/>
</dbReference>
<dbReference type="FunFam" id="3.30.160.60:FF:002343">
    <property type="entry name" value="Zinc finger protein 33A"/>
    <property type="match status" value="1"/>
</dbReference>
<feature type="region of interest" description="Disordered" evidence="8">
    <location>
        <begin position="574"/>
        <end position="631"/>
    </location>
</feature>
<name>A0AAD9F522_DISEL</name>
<dbReference type="Proteomes" id="UP001228049">
    <property type="component" value="Unassembled WGS sequence"/>
</dbReference>
<feature type="compositionally biased region" description="Polar residues" evidence="8">
    <location>
        <begin position="178"/>
        <end position="192"/>
    </location>
</feature>
<evidence type="ECO:0000313" key="10">
    <source>
        <dbReference type="EMBL" id="KAK1885965.1"/>
    </source>
</evidence>
<dbReference type="SUPFAM" id="SSF57667">
    <property type="entry name" value="beta-beta-alpha zinc fingers"/>
    <property type="match status" value="2"/>
</dbReference>
<evidence type="ECO:0000256" key="6">
    <source>
        <dbReference type="ARBA" id="ARBA00023242"/>
    </source>
</evidence>
<dbReference type="InterPro" id="IPR013087">
    <property type="entry name" value="Znf_C2H2_type"/>
</dbReference>
<evidence type="ECO:0000256" key="4">
    <source>
        <dbReference type="ARBA" id="ARBA00022771"/>
    </source>
</evidence>
<dbReference type="FunFam" id="3.30.160.60:FF:000671">
    <property type="entry name" value="Zinc finger protein 26"/>
    <property type="match status" value="1"/>
</dbReference>
<reference evidence="10" key="1">
    <citation type="submission" date="2023-04" db="EMBL/GenBank/DDBJ databases">
        <title>Chromosome-level genome of Chaenocephalus aceratus.</title>
        <authorList>
            <person name="Park H."/>
        </authorList>
    </citation>
    <scope>NUCLEOTIDE SEQUENCE</scope>
    <source>
        <strain evidence="10">DE</strain>
        <tissue evidence="10">Muscle</tissue>
    </source>
</reference>
<feature type="region of interest" description="Disordered" evidence="8">
    <location>
        <begin position="644"/>
        <end position="673"/>
    </location>
</feature>
<keyword evidence="11" id="KW-1185">Reference proteome</keyword>
<evidence type="ECO:0000256" key="5">
    <source>
        <dbReference type="ARBA" id="ARBA00022833"/>
    </source>
</evidence>
<feature type="region of interest" description="Disordered" evidence="8">
    <location>
        <begin position="112"/>
        <end position="133"/>
    </location>
</feature>